<sequence>MQDTAALAALVVAIVALVVAAAQLTQQVMATAYVIRKCDRIVTGGLSKGGIRQWHWREFRFTVKNQAIVFALPTSIYSALGVRPTVQDDTPTLEIWHKVNKIRKLRKSSQGCWISFVQDLVVFTCLRPEDVCVKEESGDRVSDDLTVAPTRVDTITVMLTCIAMGMQVSRYSPTTGEITLA</sequence>
<proteinExistence type="predicted"/>
<accession>A0A8H6FIB0</accession>
<dbReference type="EMBL" id="JACCJB010000003">
    <property type="protein sequence ID" value="KAF6229043.1"/>
    <property type="molecule type" value="Genomic_DNA"/>
</dbReference>
<organism evidence="2 3">
    <name type="scientific">Letharia lupina</name>
    <dbReference type="NCBI Taxonomy" id="560253"/>
    <lineage>
        <taxon>Eukaryota</taxon>
        <taxon>Fungi</taxon>
        <taxon>Dikarya</taxon>
        <taxon>Ascomycota</taxon>
        <taxon>Pezizomycotina</taxon>
        <taxon>Lecanoromycetes</taxon>
        <taxon>OSLEUM clade</taxon>
        <taxon>Lecanoromycetidae</taxon>
        <taxon>Lecanorales</taxon>
        <taxon>Lecanorineae</taxon>
        <taxon>Parmeliaceae</taxon>
        <taxon>Letharia</taxon>
    </lineage>
</organism>
<feature type="signal peptide" evidence="1">
    <location>
        <begin position="1"/>
        <end position="21"/>
    </location>
</feature>
<keyword evidence="3" id="KW-1185">Reference proteome</keyword>
<evidence type="ECO:0008006" key="4">
    <source>
        <dbReference type="Google" id="ProtNLM"/>
    </source>
</evidence>
<gene>
    <name evidence="2" type="ORF">HO133_007157</name>
</gene>
<dbReference type="GeneID" id="59335557"/>
<name>A0A8H6FIB0_9LECA</name>
<feature type="chain" id="PRO_5034441536" description="Secreted protein" evidence="1">
    <location>
        <begin position="22"/>
        <end position="181"/>
    </location>
</feature>
<evidence type="ECO:0000256" key="1">
    <source>
        <dbReference type="SAM" id="SignalP"/>
    </source>
</evidence>
<evidence type="ECO:0000313" key="3">
    <source>
        <dbReference type="Proteomes" id="UP000593566"/>
    </source>
</evidence>
<protein>
    <recommendedName>
        <fullName evidence="4">Secreted protein</fullName>
    </recommendedName>
</protein>
<evidence type="ECO:0000313" key="2">
    <source>
        <dbReference type="EMBL" id="KAF6229043.1"/>
    </source>
</evidence>
<comment type="caution">
    <text evidence="2">The sequence shown here is derived from an EMBL/GenBank/DDBJ whole genome shotgun (WGS) entry which is preliminary data.</text>
</comment>
<dbReference type="RefSeq" id="XP_037156685.1">
    <property type="nucleotide sequence ID" value="XM_037298050.1"/>
</dbReference>
<reference evidence="2 3" key="1">
    <citation type="journal article" date="2020" name="Genomics">
        <title>Complete, high-quality genomes from long-read metagenomic sequencing of two wolf lichen thalli reveals enigmatic genome architecture.</title>
        <authorList>
            <person name="McKenzie S.K."/>
            <person name="Walston R.F."/>
            <person name="Allen J.L."/>
        </authorList>
    </citation>
    <scope>NUCLEOTIDE SEQUENCE [LARGE SCALE GENOMIC DNA]</scope>
    <source>
        <strain evidence="2">WasteWater1</strain>
    </source>
</reference>
<dbReference type="AlphaFoldDB" id="A0A8H6FIB0"/>
<keyword evidence="1" id="KW-0732">Signal</keyword>
<dbReference type="Proteomes" id="UP000593566">
    <property type="component" value="Unassembled WGS sequence"/>
</dbReference>